<proteinExistence type="predicted"/>
<reference evidence="2 3" key="1">
    <citation type="journal article" date="2019" name="Nat. Ecol. Evol.">
        <title>Megaphylogeny resolves global patterns of mushroom evolution.</title>
        <authorList>
            <person name="Varga T."/>
            <person name="Krizsan K."/>
            <person name="Foldi C."/>
            <person name="Dima B."/>
            <person name="Sanchez-Garcia M."/>
            <person name="Sanchez-Ramirez S."/>
            <person name="Szollosi G.J."/>
            <person name="Szarkandi J.G."/>
            <person name="Papp V."/>
            <person name="Albert L."/>
            <person name="Andreopoulos W."/>
            <person name="Angelini C."/>
            <person name="Antonin V."/>
            <person name="Barry K.W."/>
            <person name="Bougher N.L."/>
            <person name="Buchanan P."/>
            <person name="Buyck B."/>
            <person name="Bense V."/>
            <person name="Catcheside P."/>
            <person name="Chovatia M."/>
            <person name="Cooper J."/>
            <person name="Damon W."/>
            <person name="Desjardin D."/>
            <person name="Finy P."/>
            <person name="Geml J."/>
            <person name="Haridas S."/>
            <person name="Hughes K."/>
            <person name="Justo A."/>
            <person name="Karasinski D."/>
            <person name="Kautmanova I."/>
            <person name="Kiss B."/>
            <person name="Kocsube S."/>
            <person name="Kotiranta H."/>
            <person name="LaButti K.M."/>
            <person name="Lechner B.E."/>
            <person name="Liimatainen K."/>
            <person name="Lipzen A."/>
            <person name="Lukacs Z."/>
            <person name="Mihaltcheva S."/>
            <person name="Morgado L.N."/>
            <person name="Niskanen T."/>
            <person name="Noordeloos M.E."/>
            <person name="Ohm R.A."/>
            <person name="Ortiz-Santana B."/>
            <person name="Ovrebo C."/>
            <person name="Racz N."/>
            <person name="Riley R."/>
            <person name="Savchenko A."/>
            <person name="Shiryaev A."/>
            <person name="Soop K."/>
            <person name="Spirin V."/>
            <person name="Szebenyi C."/>
            <person name="Tomsovsky M."/>
            <person name="Tulloss R.E."/>
            <person name="Uehling J."/>
            <person name="Grigoriev I.V."/>
            <person name="Vagvolgyi C."/>
            <person name="Papp T."/>
            <person name="Martin F.M."/>
            <person name="Miettinen O."/>
            <person name="Hibbett D.S."/>
            <person name="Nagy L.G."/>
        </authorList>
    </citation>
    <scope>NUCLEOTIDE SEQUENCE [LARGE SCALE GENOMIC DNA]</scope>
    <source>
        <strain evidence="2 3">CBS 121175</strain>
    </source>
</reference>
<organism evidence="2 3">
    <name type="scientific">Coprinopsis marcescibilis</name>
    <name type="common">Agaric fungus</name>
    <name type="synonym">Psathyrella marcescibilis</name>
    <dbReference type="NCBI Taxonomy" id="230819"/>
    <lineage>
        <taxon>Eukaryota</taxon>
        <taxon>Fungi</taxon>
        <taxon>Dikarya</taxon>
        <taxon>Basidiomycota</taxon>
        <taxon>Agaricomycotina</taxon>
        <taxon>Agaricomycetes</taxon>
        <taxon>Agaricomycetidae</taxon>
        <taxon>Agaricales</taxon>
        <taxon>Agaricineae</taxon>
        <taxon>Psathyrellaceae</taxon>
        <taxon>Coprinopsis</taxon>
    </lineage>
</organism>
<evidence type="ECO:0000256" key="1">
    <source>
        <dbReference type="SAM" id="MobiDB-lite"/>
    </source>
</evidence>
<gene>
    <name evidence="2" type="ORF">FA15DRAFT_709599</name>
</gene>
<name>A0A5C3KFB4_COPMA</name>
<evidence type="ECO:0000313" key="2">
    <source>
        <dbReference type="EMBL" id="TFK18740.1"/>
    </source>
</evidence>
<dbReference type="EMBL" id="ML210381">
    <property type="protein sequence ID" value="TFK18740.1"/>
    <property type="molecule type" value="Genomic_DNA"/>
</dbReference>
<dbReference type="Proteomes" id="UP000307440">
    <property type="component" value="Unassembled WGS sequence"/>
</dbReference>
<protein>
    <submittedName>
        <fullName evidence="2">Uncharacterized protein</fullName>
    </submittedName>
</protein>
<keyword evidence="3" id="KW-1185">Reference proteome</keyword>
<feature type="region of interest" description="Disordered" evidence="1">
    <location>
        <begin position="14"/>
        <end position="51"/>
    </location>
</feature>
<sequence length="128" mass="13709">MKVPPLVSLIFVPHCDPSSSSRPSSSRRFVTEPKVPTLGHQRRSPSRRRGQAAYEKALDDYKHDHPDVKIEGYIDPHNLAGGAGGWGAPLGGGWGGHLAMWPVPGHLQLRGGTKMVNPGVAPVHPSSV</sequence>
<dbReference type="AlphaFoldDB" id="A0A5C3KFB4"/>
<feature type="compositionally biased region" description="Basic residues" evidence="1">
    <location>
        <begin position="40"/>
        <end position="50"/>
    </location>
</feature>
<accession>A0A5C3KFB4</accession>
<evidence type="ECO:0000313" key="3">
    <source>
        <dbReference type="Proteomes" id="UP000307440"/>
    </source>
</evidence>
<feature type="compositionally biased region" description="Low complexity" evidence="1">
    <location>
        <begin position="17"/>
        <end position="28"/>
    </location>
</feature>